<keyword evidence="3" id="KW-0786">Thiamine pyrophosphate</keyword>
<evidence type="ECO:0000313" key="5">
    <source>
        <dbReference type="EMBL" id="RDI73373.1"/>
    </source>
</evidence>
<dbReference type="EMBL" id="QQZY01000010">
    <property type="protein sequence ID" value="RDI73373.1"/>
    <property type="molecule type" value="Genomic_DNA"/>
</dbReference>
<dbReference type="Proteomes" id="UP000254134">
    <property type="component" value="Unassembled WGS sequence"/>
</dbReference>
<feature type="domain" description="Dehydrogenase E1 component" evidence="4">
    <location>
        <begin position="28"/>
        <end position="323"/>
    </location>
</feature>
<dbReference type="AlphaFoldDB" id="A0A7M2YTE6"/>
<gene>
    <name evidence="5" type="ORF">Gocc_2973</name>
</gene>
<evidence type="ECO:0000256" key="3">
    <source>
        <dbReference type="ARBA" id="ARBA00023052"/>
    </source>
</evidence>
<dbReference type="InterPro" id="IPR029061">
    <property type="entry name" value="THDP-binding"/>
</dbReference>
<dbReference type="CDD" id="cd02000">
    <property type="entry name" value="TPP_E1_PDC_ADC_BCADC"/>
    <property type="match status" value="1"/>
</dbReference>
<dbReference type="InterPro" id="IPR001017">
    <property type="entry name" value="DH_E1"/>
</dbReference>
<reference evidence="6" key="2">
    <citation type="journal article" date="2019" name="MicrobiologyOpen">
        <title>High-quality draft genome sequence of Gaiella occulta isolated from a 150 meter deep mineral water borehole and comparison with the genome sequences of other deep-branching lineages of the phylum Actinobacteria.</title>
        <authorList>
            <person name="Severino R."/>
            <person name="Froufe H.J.C."/>
            <person name="Barroso C."/>
            <person name="Albuquerque L."/>
            <person name="Lobo-da-Cunha A."/>
            <person name="da Costa M.S."/>
            <person name="Egas C."/>
        </authorList>
    </citation>
    <scope>NUCLEOTIDE SEQUENCE [LARGE SCALE GENOMIC DNA]</scope>
    <source>
        <strain evidence="6">F2-233</strain>
    </source>
</reference>
<dbReference type="PANTHER" id="PTHR11516">
    <property type="entry name" value="PYRUVATE DEHYDROGENASE E1 COMPONENT, ALPHA SUBUNIT BACTERIAL AND ORGANELLAR"/>
    <property type="match status" value="1"/>
</dbReference>
<reference evidence="5 6" key="1">
    <citation type="submission" date="2018-07" db="EMBL/GenBank/DDBJ databases">
        <title>High-quality-draft genome sequence of Gaiella occulta.</title>
        <authorList>
            <person name="Severino R."/>
            <person name="Froufe H.J.C."/>
            <person name="Rainey F.A."/>
            <person name="Barroso C."/>
            <person name="Albuquerque L."/>
            <person name="Lobo-Da-Cunha A."/>
            <person name="Da Costa M.S."/>
            <person name="Egas C."/>
        </authorList>
    </citation>
    <scope>NUCLEOTIDE SEQUENCE [LARGE SCALE GENOMIC DNA]</scope>
    <source>
        <strain evidence="5 6">F2-233</strain>
    </source>
</reference>
<dbReference type="InterPro" id="IPR050642">
    <property type="entry name" value="PDH_E1_Alpha_Subunit"/>
</dbReference>
<evidence type="ECO:0000313" key="6">
    <source>
        <dbReference type="Proteomes" id="UP000254134"/>
    </source>
</evidence>
<evidence type="ECO:0000256" key="1">
    <source>
        <dbReference type="ARBA" id="ARBA00001964"/>
    </source>
</evidence>
<dbReference type="SUPFAM" id="SSF52518">
    <property type="entry name" value="Thiamin diphosphate-binding fold (THDP-binding)"/>
    <property type="match status" value="1"/>
</dbReference>
<keyword evidence="6" id="KW-1185">Reference proteome</keyword>
<protein>
    <submittedName>
        <fullName evidence="5">Pyruvate/2-oxoglutarate dehydrogenase complex dehydrogenase (E1) component</fullName>
    </submittedName>
</protein>
<keyword evidence="5" id="KW-0670">Pyruvate</keyword>
<dbReference type="GO" id="GO:0000287">
    <property type="term" value="F:magnesium ion binding"/>
    <property type="evidence" value="ECO:0007669"/>
    <property type="project" value="UniProtKB-ARBA"/>
</dbReference>
<comment type="caution">
    <text evidence="5">The sequence shown here is derived from an EMBL/GenBank/DDBJ whole genome shotgun (WGS) entry which is preliminary data.</text>
</comment>
<accession>A0A7M2YTE6</accession>
<organism evidence="5 6">
    <name type="scientific">Gaiella occulta</name>
    <dbReference type="NCBI Taxonomy" id="1002870"/>
    <lineage>
        <taxon>Bacteria</taxon>
        <taxon>Bacillati</taxon>
        <taxon>Actinomycetota</taxon>
        <taxon>Thermoleophilia</taxon>
        <taxon>Gaiellales</taxon>
        <taxon>Gaiellaceae</taxon>
        <taxon>Gaiella</taxon>
    </lineage>
</organism>
<evidence type="ECO:0000256" key="2">
    <source>
        <dbReference type="ARBA" id="ARBA00023002"/>
    </source>
</evidence>
<keyword evidence="2" id="KW-0560">Oxidoreductase</keyword>
<proteinExistence type="predicted"/>
<name>A0A7M2YTE6_9ACTN</name>
<dbReference type="GO" id="GO:0006086">
    <property type="term" value="P:pyruvate decarboxylation to acetyl-CoA"/>
    <property type="evidence" value="ECO:0007669"/>
    <property type="project" value="TreeGrafter"/>
</dbReference>
<evidence type="ECO:0000259" key="4">
    <source>
        <dbReference type="Pfam" id="PF00676"/>
    </source>
</evidence>
<comment type="cofactor">
    <cofactor evidence="1">
        <name>thiamine diphosphate</name>
        <dbReference type="ChEBI" id="CHEBI:58937"/>
    </cofactor>
</comment>
<dbReference type="GO" id="GO:0004739">
    <property type="term" value="F:pyruvate dehydrogenase (acetyl-transferring) activity"/>
    <property type="evidence" value="ECO:0007669"/>
    <property type="project" value="TreeGrafter"/>
</dbReference>
<dbReference type="Pfam" id="PF00676">
    <property type="entry name" value="E1_dh"/>
    <property type="match status" value="1"/>
</dbReference>
<dbReference type="PANTHER" id="PTHR11516:SF60">
    <property type="entry name" value="PYRUVATE DEHYDROGENASE E1 COMPONENT SUBUNIT ALPHA"/>
    <property type="match status" value="1"/>
</dbReference>
<sequence>MTVMTQVEGEPRVDAVLPEERLRGLFREMLVIRRFEEKVEERFRAGELPGFLHVAIGQEAVACGVCAALEPDDVISSTHRAHAHTIAKGTHINAVMAEMYGKKEGCSGGYGGSMHLYDVARGNMGANAVVGAGLPMMAGAALAFTLKGEPRVAVPFFGDGATNTGAFHESMNLAQLWKLPVVFVLENNGWAESTPASQQLPLAVEDMHHRALAYGMHHLEVDGQDVEAVFAATREARAHAVSGKGPVFMNVRTFRFTGHYVGDPQVYRDKAEARELAETHDPIERLRVRLGVSDEDFERLDAEVQAEVDASVDFAKAGTDPAPEDALRWVYADGTMERS</sequence>
<dbReference type="Gene3D" id="3.40.50.970">
    <property type="match status" value="1"/>
</dbReference>